<dbReference type="SUPFAM" id="SSF143422">
    <property type="entry name" value="Transposase IS200-like"/>
    <property type="match status" value="1"/>
</dbReference>
<evidence type="ECO:0000256" key="1">
    <source>
        <dbReference type="SAM" id="MobiDB-lite"/>
    </source>
</evidence>
<proteinExistence type="predicted"/>
<gene>
    <name evidence="3" type="ORF">GH808_11445</name>
</gene>
<feature type="compositionally biased region" description="Basic and acidic residues" evidence="1">
    <location>
        <begin position="220"/>
        <end position="230"/>
    </location>
</feature>
<dbReference type="EMBL" id="WJBC01000018">
    <property type="protein sequence ID" value="MBC3805045.1"/>
    <property type="molecule type" value="Genomic_DNA"/>
</dbReference>
<protein>
    <recommendedName>
        <fullName evidence="2">Transposase IS200-like domain-containing protein</fullName>
    </recommendedName>
</protein>
<dbReference type="SMART" id="SM01321">
    <property type="entry name" value="Y1_Tnp"/>
    <property type="match status" value="1"/>
</dbReference>
<feature type="domain" description="Transposase IS200-like" evidence="2">
    <location>
        <begin position="23"/>
        <end position="137"/>
    </location>
</feature>
<name>A0ABR6WXE3_9FIRM</name>
<dbReference type="PANTHER" id="PTHR34322:SF2">
    <property type="entry name" value="TRANSPOSASE IS200-LIKE DOMAIN-CONTAINING PROTEIN"/>
    <property type="match status" value="1"/>
</dbReference>
<evidence type="ECO:0000313" key="3">
    <source>
        <dbReference type="EMBL" id="MBC3805045.1"/>
    </source>
</evidence>
<organism evidence="3 4">
    <name type="scientific">Acetobacterium fimetarium</name>
    <dbReference type="NCBI Taxonomy" id="52691"/>
    <lineage>
        <taxon>Bacteria</taxon>
        <taxon>Bacillati</taxon>
        <taxon>Bacillota</taxon>
        <taxon>Clostridia</taxon>
        <taxon>Eubacteriales</taxon>
        <taxon>Eubacteriaceae</taxon>
        <taxon>Acetobacterium</taxon>
    </lineage>
</organism>
<dbReference type="Pfam" id="PF01797">
    <property type="entry name" value="Y1_Tnp"/>
    <property type="match status" value="1"/>
</dbReference>
<dbReference type="InterPro" id="IPR036515">
    <property type="entry name" value="Transposase_17_sf"/>
</dbReference>
<sequence>MPVSDKIISKRGDCLGRKPMVEYSGGVYHLIQRGNNREYIFSRNEDKEFFLELIREVQLRMGFECYGFVIMGNHYHLIFKRHEVPINEIMHRINSQFSRYYNQKNKRTGHVFENRYKGYHVKDDRYLLSLLRYVHQNPVSAKICGHVWEYRWSSDQYYRKNNPLSLVNIDFVLAIFSQDRSQAIPAYCEFMDARQLENQSDFETPDQNETTKKTATPLAPDKKSEQKTSQRTLDELLRAASGDEEIYHAIKSGSRKRFLSTHKKTFILMAIRENYTMRQIGEHISVSEVAIYKMSVKE</sequence>
<dbReference type="Gene3D" id="3.30.70.1290">
    <property type="entry name" value="Transposase IS200-like"/>
    <property type="match status" value="1"/>
</dbReference>
<evidence type="ECO:0000259" key="2">
    <source>
        <dbReference type="SMART" id="SM01321"/>
    </source>
</evidence>
<comment type="caution">
    <text evidence="3">The sequence shown here is derived from an EMBL/GenBank/DDBJ whole genome shotgun (WGS) entry which is preliminary data.</text>
</comment>
<keyword evidence="4" id="KW-1185">Reference proteome</keyword>
<reference evidence="3 4" key="1">
    <citation type="journal article" date="2020" name="mSystems">
        <title>Defining Genomic and Predicted Metabolic Features of the Acetobacterium Genus.</title>
        <authorList>
            <person name="Ross D.E."/>
            <person name="Marshall C.W."/>
            <person name="Gulliver D."/>
            <person name="May H.D."/>
            <person name="Norman R.S."/>
        </authorList>
    </citation>
    <scope>NUCLEOTIDE SEQUENCE [LARGE SCALE GENOMIC DNA]</scope>
    <source>
        <strain evidence="3 4">DSM 8238</strain>
    </source>
</reference>
<feature type="region of interest" description="Disordered" evidence="1">
    <location>
        <begin position="201"/>
        <end position="230"/>
    </location>
</feature>
<accession>A0ABR6WXE3</accession>
<evidence type="ECO:0000313" key="4">
    <source>
        <dbReference type="Proteomes" id="UP000603234"/>
    </source>
</evidence>
<dbReference type="PANTHER" id="PTHR34322">
    <property type="entry name" value="TRANSPOSASE, Y1_TNP DOMAIN-CONTAINING"/>
    <property type="match status" value="1"/>
</dbReference>
<dbReference type="Proteomes" id="UP000603234">
    <property type="component" value="Unassembled WGS sequence"/>
</dbReference>
<dbReference type="InterPro" id="IPR002686">
    <property type="entry name" value="Transposase_17"/>
</dbReference>